<feature type="domain" description="HTH tetR-type" evidence="3">
    <location>
        <begin position="15"/>
        <end position="75"/>
    </location>
</feature>
<evidence type="ECO:0000313" key="4">
    <source>
        <dbReference type="EMBL" id="SHG63542.1"/>
    </source>
</evidence>
<feature type="DNA-binding region" description="H-T-H motif" evidence="2">
    <location>
        <begin position="38"/>
        <end position="57"/>
    </location>
</feature>
<dbReference type="InterPro" id="IPR001647">
    <property type="entry name" value="HTH_TetR"/>
</dbReference>
<name>A0A1M5LEK0_9GAMM</name>
<keyword evidence="1 2" id="KW-0238">DNA-binding</keyword>
<dbReference type="InterPro" id="IPR050109">
    <property type="entry name" value="HTH-type_TetR-like_transc_reg"/>
</dbReference>
<dbReference type="PANTHER" id="PTHR30055">
    <property type="entry name" value="HTH-TYPE TRANSCRIPTIONAL REGULATOR RUTR"/>
    <property type="match status" value="1"/>
</dbReference>
<gene>
    <name evidence="4" type="ORF">SAMN04488068_0860</name>
</gene>
<dbReference type="GO" id="GO:0003700">
    <property type="term" value="F:DNA-binding transcription factor activity"/>
    <property type="evidence" value="ECO:0007669"/>
    <property type="project" value="TreeGrafter"/>
</dbReference>
<dbReference type="Pfam" id="PF00440">
    <property type="entry name" value="TetR_N"/>
    <property type="match status" value="1"/>
</dbReference>
<dbReference type="RefSeq" id="WP_072894493.1">
    <property type="nucleotide sequence ID" value="NZ_FQWZ01000002.1"/>
</dbReference>
<dbReference type="InterPro" id="IPR009057">
    <property type="entry name" value="Homeodomain-like_sf"/>
</dbReference>
<dbReference type="PRINTS" id="PR00455">
    <property type="entry name" value="HTHTETR"/>
</dbReference>
<sequence length="223" mass="24536">MTDAQSIARSAQRITLTAANWAEAALDAIAENGIEAVAVEPLARRLGVTKGSFYWHFTHREALLHAALELWERYETADTIARAESSSDPRERMHSLFRQLANTDQRSERILLALSGSDNTAARSCVQRVTECWRSYVEVGYRAMGMDATEARHWATLAYSTYIGTVRMRRDNPDALPTGSDFNDYLRFLIKTLIPGGVGSVAGNRDAADLLGAARATGARLSA</sequence>
<organism evidence="4 5">
    <name type="scientific">Hydrocarboniphaga daqingensis</name>
    <dbReference type="NCBI Taxonomy" id="490188"/>
    <lineage>
        <taxon>Bacteria</taxon>
        <taxon>Pseudomonadati</taxon>
        <taxon>Pseudomonadota</taxon>
        <taxon>Gammaproteobacteria</taxon>
        <taxon>Nevskiales</taxon>
        <taxon>Nevskiaceae</taxon>
        <taxon>Hydrocarboniphaga</taxon>
    </lineage>
</organism>
<dbReference type="PROSITE" id="PS50977">
    <property type="entry name" value="HTH_TETR_2"/>
    <property type="match status" value="1"/>
</dbReference>
<evidence type="ECO:0000256" key="2">
    <source>
        <dbReference type="PROSITE-ProRule" id="PRU00335"/>
    </source>
</evidence>
<dbReference type="OrthoDB" id="4541465at2"/>
<dbReference type="PANTHER" id="PTHR30055:SF237">
    <property type="entry name" value="TRANSCRIPTIONAL REPRESSOR MCE3R"/>
    <property type="match status" value="1"/>
</dbReference>
<protein>
    <submittedName>
        <fullName evidence="4">Transcriptional regulator, TetR family</fullName>
    </submittedName>
</protein>
<proteinExistence type="predicted"/>
<reference evidence="4 5" key="1">
    <citation type="submission" date="2016-11" db="EMBL/GenBank/DDBJ databases">
        <authorList>
            <person name="Jaros S."/>
            <person name="Januszkiewicz K."/>
            <person name="Wedrychowicz H."/>
        </authorList>
    </citation>
    <scope>NUCLEOTIDE SEQUENCE [LARGE SCALE GENOMIC DNA]</scope>
    <source>
        <strain evidence="4 5">CGMCC 1.7049</strain>
    </source>
</reference>
<dbReference type="EMBL" id="FQWZ01000002">
    <property type="protein sequence ID" value="SHG63542.1"/>
    <property type="molecule type" value="Genomic_DNA"/>
</dbReference>
<keyword evidence="5" id="KW-1185">Reference proteome</keyword>
<evidence type="ECO:0000313" key="5">
    <source>
        <dbReference type="Proteomes" id="UP000199758"/>
    </source>
</evidence>
<dbReference type="SUPFAM" id="SSF46689">
    <property type="entry name" value="Homeodomain-like"/>
    <property type="match status" value="1"/>
</dbReference>
<dbReference type="AlphaFoldDB" id="A0A1M5LEK0"/>
<dbReference type="STRING" id="490188.SAMN04488068_0860"/>
<dbReference type="Gene3D" id="1.10.357.10">
    <property type="entry name" value="Tetracycline Repressor, domain 2"/>
    <property type="match status" value="1"/>
</dbReference>
<evidence type="ECO:0000256" key="1">
    <source>
        <dbReference type="ARBA" id="ARBA00023125"/>
    </source>
</evidence>
<evidence type="ECO:0000259" key="3">
    <source>
        <dbReference type="PROSITE" id="PS50977"/>
    </source>
</evidence>
<accession>A0A1M5LEK0</accession>
<dbReference type="GO" id="GO:0000976">
    <property type="term" value="F:transcription cis-regulatory region binding"/>
    <property type="evidence" value="ECO:0007669"/>
    <property type="project" value="TreeGrafter"/>
</dbReference>
<dbReference type="Proteomes" id="UP000199758">
    <property type="component" value="Unassembled WGS sequence"/>
</dbReference>